<dbReference type="GO" id="GO:0050661">
    <property type="term" value="F:NADP binding"/>
    <property type="evidence" value="ECO:0007669"/>
    <property type="project" value="InterPro"/>
</dbReference>
<dbReference type="SUPFAM" id="SSF55347">
    <property type="entry name" value="Glyceraldehyde-3-phosphate dehydrogenase-like, C-terminal domain"/>
    <property type="match status" value="1"/>
</dbReference>
<evidence type="ECO:0000256" key="2">
    <source>
        <dbReference type="ARBA" id="ARBA00005097"/>
    </source>
</evidence>
<comment type="pathway">
    <text evidence="1">Amino-acid biosynthesis; L-methionine biosynthesis via de novo pathway; L-homoserine from L-aspartate: step 2/3.</text>
</comment>
<dbReference type="Gene3D" id="3.40.50.720">
    <property type="entry name" value="NAD(P)-binding Rossmann-like Domain"/>
    <property type="match status" value="1"/>
</dbReference>
<organism evidence="16">
    <name type="scientific">Picochlorum oklahomense</name>
    <dbReference type="NCBI Taxonomy" id="249345"/>
    <lineage>
        <taxon>Eukaryota</taxon>
        <taxon>Viridiplantae</taxon>
        <taxon>Chlorophyta</taxon>
        <taxon>core chlorophytes</taxon>
        <taxon>Trebouxiophyceae</taxon>
        <taxon>Trebouxiophyceae incertae sedis</taxon>
        <taxon>Picochlorum</taxon>
    </lineage>
</organism>
<dbReference type="NCBIfam" id="TIGR01296">
    <property type="entry name" value="asd_B"/>
    <property type="match status" value="1"/>
</dbReference>
<feature type="active site" description="Proton acceptor" evidence="14">
    <location>
        <position position="282"/>
    </location>
</feature>
<dbReference type="UniPathway" id="UPA00051">
    <property type="reaction ID" value="UER00464"/>
</dbReference>
<keyword evidence="11" id="KW-0457">Lysine biosynthesis</keyword>
<gene>
    <name evidence="16" type="ORF">POKL1161_LOCUS748</name>
</gene>
<dbReference type="NCBIfam" id="NF011456">
    <property type="entry name" value="PRK14874.1"/>
    <property type="match status" value="1"/>
</dbReference>
<evidence type="ECO:0000256" key="3">
    <source>
        <dbReference type="ARBA" id="ARBA00010584"/>
    </source>
</evidence>
<proteinExistence type="inferred from homology"/>
<evidence type="ECO:0000256" key="4">
    <source>
        <dbReference type="ARBA" id="ARBA00011738"/>
    </source>
</evidence>
<evidence type="ECO:0000313" key="16">
    <source>
        <dbReference type="EMBL" id="CAD8928395.1"/>
    </source>
</evidence>
<reference evidence="16" key="1">
    <citation type="submission" date="2021-01" db="EMBL/GenBank/DDBJ databases">
        <authorList>
            <person name="Corre E."/>
            <person name="Pelletier E."/>
            <person name="Niang G."/>
            <person name="Scheremetjew M."/>
            <person name="Finn R."/>
            <person name="Kale V."/>
            <person name="Holt S."/>
            <person name="Cochrane G."/>
            <person name="Meng A."/>
            <person name="Brown T."/>
            <person name="Cohen L."/>
        </authorList>
    </citation>
    <scope>NUCLEOTIDE SEQUENCE</scope>
    <source>
        <strain evidence="16">CCMP2329</strain>
    </source>
</reference>
<evidence type="ECO:0000256" key="9">
    <source>
        <dbReference type="ARBA" id="ARBA00022915"/>
    </source>
</evidence>
<dbReference type="CDD" id="cd02316">
    <property type="entry name" value="VcASADH2_like_N"/>
    <property type="match status" value="1"/>
</dbReference>
<evidence type="ECO:0000256" key="12">
    <source>
        <dbReference type="ARBA" id="ARBA00023167"/>
    </source>
</evidence>
<keyword evidence="12" id="KW-0486">Methionine biosynthesis</keyword>
<comment type="pathway">
    <text evidence="2">Amino-acid biosynthesis; L-threonine biosynthesis; L-threonine from L-aspartate: step 2/5.</text>
</comment>
<protein>
    <recommendedName>
        <fullName evidence="5">aspartate-semialdehyde dehydrogenase</fullName>
        <ecNumber evidence="5">1.2.1.11</ecNumber>
    </recommendedName>
</protein>
<evidence type="ECO:0000256" key="8">
    <source>
        <dbReference type="ARBA" id="ARBA00022857"/>
    </source>
</evidence>
<dbReference type="SMART" id="SM00859">
    <property type="entry name" value="Semialdhyde_dh"/>
    <property type="match status" value="1"/>
</dbReference>
<name>A0A7S1GG82_9CHLO</name>
<dbReference type="GO" id="GO:0009086">
    <property type="term" value="P:methionine biosynthetic process"/>
    <property type="evidence" value="ECO:0007669"/>
    <property type="project" value="UniProtKB-KW"/>
</dbReference>
<evidence type="ECO:0000256" key="13">
    <source>
        <dbReference type="ARBA" id="ARBA00047891"/>
    </source>
</evidence>
<comment type="similarity">
    <text evidence="3">Belongs to the aspartate-semialdehyde dehydrogenase family.</text>
</comment>
<dbReference type="GO" id="GO:0009097">
    <property type="term" value="P:isoleucine biosynthetic process"/>
    <property type="evidence" value="ECO:0007669"/>
    <property type="project" value="InterPro"/>
</dbReference>
<dbReference type="GO" id="GO:0046983">
    <property type="term" value="F:protein dimerization activity"/>
    <property type="evidence" value="ECO:0007669"/>
    <property type="project" value="InterPro"/>
</dbReference>
<dbReference type="UniPathway" id="UPA00034">
    <property type="reaction ID" value="UER00016"/>
</dbReference>
<dbReference type="CDD" id="cd18131">
    <property type="entry name" value="ASADH_C_bac_euk_like"/>
    <property type="match status" value="1"/>
</dbReference>
<dbReference type="PANTHER" id="PTHR46278:SF2">
    <property type="entry name" value="ASPARTATE-SEMIALDEHYDE DEHYDROGENASE"/>
    <property type="match status" value="1"/>
</dbReference>
<evidence type="ECO:0000256" key="1">
    <source>
        <dbReference type="ARBA" id="ARBA00005021"/>
    </source>
</evidence>
<dbReference type="Pfam" id="PF01118">
    <property type="entry name" value="Semialdhyde_dh"/>
    <property type="match status" value="1"/>
</dbReference>
<dbReference type="SUPFAM" id="SSF51735">
    <property type="entry name" value="NAD(P)-binding Rossmann-fold domains"/>
    <property type="match status" value="1"/>
</dbReference>
<dbReference type="InterPro" id="IPR036291">
    <property type="entry name" value="NAD(P)-bd_dom_sf"/>
</dbReference>
<dbReference type="HAMAP" id="MF_02121">
    <property type="entry name" value="ASADH"/>
    <property type="match status" value="1"/>
</dbReference>
<evidence type="ECO:0000259" key="15">
    <source>
        <dbReference type="SMART" id="SM00859"/>
    </source>
</evidence>
<dbReference type="GO" id="GO:0009089">
    <property type="term" value="P:lysine biosynthetic process via diaminopimelate"/>
    <property type="evidence" value="ECO:0007669"/>
    <property type="project" value="UniProtKB-UniPathway"/>
</dbReference>
<dbReference type="InterPro" id="IPR000534">
    <property type="entry name" value="Semialdehyde_DH_NAD-bd"/>
</dbReference>
<keyword evidence="8" id="KW-0521">NADP</keyword>
<dbReference type="UniPathway" id="UPA00050">
    <property type="reaction ID" value="UER00463"/>
</dbReference>
<dbReference type="InterPro" id="IPR005986">
    <property type="entry name" value="Asp_semialdehyde_DH_beta"/>
</dbReference>
<dbReference type="PANTHER" id="PTHR46278">
    <property type="entry name" value="DEHYDROGENASE, PUTATIVE-RELATED"/>
    <property type="match status" value="1"/>
</dbReference>
<dbReference type="GO" id="GO:0051287">
    <property type="term" value="F:NAD binding"/>
    <property type="evidence" value="ECO:0007669"/>
    <property type="project" value="InterPro"/>
</dbReference>
<comment type="subunit">
    <text evidence="4">Homodimer.</text>
</comment>
<dbReference type="PIRSF" id="PIRSF000148">
    <property type="entry name" value="ASA_dh"/>
    <property type="match status" value="1"/>
</dbReference>
<dbReference type="GO" id="GO:0004073">
    <property type="term" value="F:aspartate-semialdehyde dehydrogenase activity"/>
    <property type="evidence" value="ECO:0007669"/>
    <property type="project" value="UniProtKB-EC"/>
</dbReference>
<keyword evidence="7" id="KW-0791">Threonine biosynthesis</keyword>
<evidence type="ECO:0000256" key="11">
    <source>
        <dbReference type="ARBA" id="ARBA00023154"/>
    </source>
</evidence>
<sequence>MMNAVHMRPRAPAKLSLPAGATRQMSGRFVVKAAKVADGPKVAIVGVTGAVGQEFLRVLKARDFPYSDMKMLASARSAGRTYEFDGNTYTVEELTESSFDGVDIALFSAGGSISKKFAPIASDAGCTVVDNSSAFRMTEGVPLVIPEVNPDAMSGMSYGQGGIIANPNCSTIIALMAVTPLHREAGVKRMVVSTYQAASGAGQAAMEELELQTREALEGKPVTQNIFPFQYAFNLFSHNSPVTDTLYNEEEMKMVKETAKIWNNNDVKITATCIRVPIMRAHAESINLEFDKDLSAERALELLAAFPGVSVINNPEENIFPTPLVASNQDDVYVGRVRRDISRDDSKGLDLFVCGDQIKKGAALNAVQVAELLL</sequence>
<dbReference type="Pfam" id="PF02774">
    <property type="entry name" value="Semialdhyde_dhC"/>
    <property type="match status" value="1"/>
</dbReference>
<dbReference type="GO" id="GO:0019877">
    <property type="term" value="P:diaminopimelate biosynthetic process"/>
    <property type="evidence" value="ECO:0007669"/>
    <property type="project" value="UniProtKB-KW"/>
</dbReference>
<evidence type="ECO:0000256" key="10">
    <source>
        <dbReference type="ARBA" id="ARBA00023002"/>
    </source>
</evidence>
<feature type="domain" description="Semialdehyde dehydrogenase NAD-binding" evidence="15">
    <location>
        <begin position="41"/>
        <end position="156"/>
    </location>
</feature>
<comment type="catalytic activity">
    <reaction evidence="13">
        <text>L-aspartate 4-semialdehyde + phosphate + NADP(+) = 4-phospho-L-aspartate + NADPH + H(+)</text>
        <dbReference type="Rhea" id="RHEA:24284"/>
        <dbReference type="ChEBI" id="CHEBI:15378"/>
        <dbReference type="ChEBI" id="CHEBI:43474"/>
        <dbReference type="ChEBI" id="CHEBI:57535"/>
        <dbReference type="ChEBI" id="CHEBI:57783"/>
        <dbReference type="ChEBI" id="CHEBI:58349"/>
        <dbReference type="ChEBI" id="CHEBI:537519"/>
        <dbReference type="EC" id="1.2.1.11"/>
    </reaction>
</comment>
<evidence type="ECO:0000256" key="6">
    <source>
        <dbReference type="ARBA" id="ARBA00022605"/>
    </source>
</evidence>
<dbReference type="InterPro" id="IPR012080">
    <property type="entry name" value="Asp_semialdehyde_DH"/>
</dbReference>
<evidence type="ECO:0000256" key="5">
    <source>
        <dbReference type="ARBA" id="ARBA00013120"/>
    </source>
</evidence>
<keyword evidence="9" id="KW-0220">Diaminopimelate biosynthesis</keyword>
<accession>A0A7S1GG82</accession>
<dbReference type="InterPro" id="IPR012280">
    <property type="entry name" value="Semialdhyde_DH_dimer_dom"/>
</dbReference>
<evidence type="ECO:0000256" key="14">
    <source>
        <dbReference type="PIRSR" id="PIRSR000148-1"/>
    </source>
</evidence>
<dbReference type="EMBL" id="HBFV01001093">
    <property type="protein sequence ID" value="CAD8928395.1"/>
    <property type="molecule type" value="Transcribed_RNA"/>
</dbReference>
<dbReference type="AlphaFoldDB" id="A0A7S1GG82"/>
<dbReference type="GO" id="GO:0009088">
    <property type="term" value="P:threonine biosynthetic process"/>
    <property type="evidence" value="ECO:0007669"/>
    <property type="project" value="UniProtKB-UniPathway"/>
</dbReference>
<dbReference type="EC" id="1.2.1.11" evidence="5"/>
<dbReference type="Gene3D" id="3.30.360.10">
    <property type="entry name" value="Dihydrodipicolinate Reductase, domain 2"/>
    <property type="match status" value="1"/>
</dbReference>
<keyword evidence="6" id="KW-0028">Amino-acid biosynthesis</keyword>
<keyword evidence="10" id="KW-0560">Oxidoreductase</keyword>
<feature type="active site" description="Acyl-thioester intermediate" evidence="14">
    <location>
        <position position="169"/>
    </location>
</feature>
<evidence type="ECO:0000256" key="7">
    <source>
        <dbReference type="ARBA" id="ARBA00022697"/>
    </source>
</evidence>